<gene>
    <name evidence="1" type="ordered locus">F7308_0421</name>
</gene>
<dbReference type="EMBL" id="CP002872">
    <property type="protein sequence ID" value="AEI35349.1"/>
    <property type="molecule type" value="Genomic_DNA"/>
</dbReference>
<proteinExistence type="predicted"/>
<accession>A0ABM5M836</accession>
<sequence>MILLGTIPILSKNNESNEMKKILLICMILFWFNCYAADKNEVILENASFIRIDSSSGSDNKMKITSEGDKIIFEIDRKANIESTKFFFDGLKYRYNKLGLLSKDIESNFSANLDLTISLEKGDYQLNKIRFVQFHAGLRNSWRIAGEDCFTYAEKDPRDQHGPALLCKATNLSTNKPTFLIISSIDDSNKYTIRADNMLL</sequence>
<evidence type="ECO:0000313" key="1">
    <source>
        <dbReference type="EMBL" id="AEI35349.1"/>
    </source>
</evidence>
<name>A0ABM5M836_FRAST</name>
<reference evidence="1" key="1">
    <citation type="submission" date="2011-05" db="EMBL/GenBank/DDBJ databases">
        <authorList>
            <person name="Kuske C.R."/>
            <person name="Challacombe J.F."/>
            <person name="Siddaramappa S."/>
            <person name="Petersen J.M."/>
            <person name="Bruce D.C."/>
        </authorList>
    </citation>
    <scope>NUCLEOTIDE SEQUENCE</scope>
    <source>
        <strain evidence="1">TX077308</strain>
    </source>
</reference>
<organism evidence="1 2">
    <name type="scientific">Francisella salina</name>
    <dbReference type="NCBI Taxonomy" id="573569"/>
    <lineage>
        <taxon>Bacteria</taxon>
        <taxon>Pseudomonadati</taxon>
        <taxon>Pseudomonadota</taxon>
        <taxon>Gammaproteobacteria</taxon>
        <taxon>Thiotrichales</taxon>
        <taxon>Francisellaceae</taxon>
        <taxon>Francisella</taxon>
    </lineage>
</organism>
<keyword evidence="2" id="KW-1185">Reference proteome</keyword>
<protein>
    <submittedName>
        <fullName evidence="1">Uncharacterized protein</fullName>
    </submittedName>
</protein>
<evidence type="ECO:0000313" key="2">
    <source>
        <dbReference type="Proteomes" id="UP000000490"/>
    </source>
</evidence>
<dbReference type="Proteomes" id="UP000000490">
    <property type="component" value="Chromosome"/>
</dbReference>